<dbReference type="CDD" id="cd06558">
    <property type="entry name" value="crotonase-like"/>
    <property type="match status" value="1"/>
</dbReference>
<evidence type="ECO:0000256" key="1">
    <source>
        <dbReference type="ARBA" id="ARBA00005254"/>
    </source>
</evidence>
<dbReference type="GO" id="GO:0004300">
    <property type="term" value="F:enoyl-CoA hydratase activity"/>
    <property type="evidence" value="ECO:0007669"/>
    <property type="project" value="UniProtKB-EC"/>
</dbReference>
<comment type="catalytic activity">
    <reaction evidence="5">
        <text>a 4-saturated-(3S)-3-hydroxyacyl-CoA = a (3E)-enoyl-CoA + H2O</text>
        <dbReference type="Rhea" id="RHEA:20724"/>
        <dbReference type="ChEBI" id="CHEBI:15377"/>
        <dbReference type="ChEBI" id="CHEBI:58521"/>
        <dbReference type="ChEBI" id="CHEBI:137480"/>
        <dbReference type="EC" id="4.2.1.17"/>
    </reaction>
</comment>
<evidence type="ECO:0000313" key="7">
    <source>
        <dbReference type="EMBL" id="ASK66228.1"/>
    </source>
</evidence>
<dbReference type="EC" id="4.2.1.17" evidence="2"/>
<dbReference type="InterPro" id="IPR001753">
    <property type="entry name" value="Enoyl-CoA_hydra/iso"/>
</dbReference>
<evidence type="ECO:0000256" key="6">
    <source>
        <dbReference type="RuleBase" id="RU003707"/>
    </source>
</evidence>
<dbReference type="RefSeq" id="WP_089065469.1">
    <property type="nucleotide sequence ID" value="NZ_CP022316.1"/>
</dbReference>
<comment type="catalytic activity">
    <reaction evidence="4">
        <text>a (3S)-3-hydroxyacyl-CoA = a (2E)-enoyl-CoA + H2O</text>
        <dbReference type="Rhea" id="RHEA:16105"/>
        <dbReference type="ChEBI" id="CHEBI:15377"/>
        <dbReference type="ChEBI" id="CHEBI:57318"/>
        <dbReference type="ChEBI" id="CHEBI:58856"/>
        <dbReference type="EC" id="4.2.1.17"/>
    </reaction>
</comment>
<dbReference type="Pfam" id="PF00378">
    <property type="entry name" value="ECH_1"/>
    <property type="match status" value="1"/>
</dbReference>
<dbReference type="PANTHER" id="PTHR11941:SF54">
    <property type="entry name" value="ENOYL-COA HYDRATASE, MITOCHONDRIAL"/>
    <property type="match status" value="1"/>
</dbReference>
<dbReference type="OrthoDB" id="5174409at2"/>
<comment type="similarity">
    <text evidence="1 6">Belongs to the enoyl-CoA hydratase/isomerase family.</text>
</comment>
<dbReference type="KEGG" id="brv:CFK39_10825"/>
<dbReference type="PANTHER" id="PTHR11941">
    <property type="entry name" value="ENOYL-COA HYDRATASE-RELATED"/>
    <property type="match status" value="1"/>
</dbReference>
<evidence type="ECO:0000256" key="5">
    <source>
        <dbReference type="ARBA" id="ARBA00023717"/>
    </source>
</evidence>
<dbReference type="FunFam" id="3.90.226.10:FF:000009">
    <property type="entry name" value="Carnitinyl-CoA dehydratase"/>
    <property type="match status" value="1"/>
</dbReference>
<name>A0A220UDF3_9MICO</name>
<sequence>MTLSISTAEDGILLATIDRAAKGNALDTPTIDALGALAGELHADPAQARALLITGAGDRAFSAGADISTLRGLSADDARRQMLHGQDVFERIEALPMVTVAVLNGVALGGGLELAMACDLRTAALSARLGQPEITLANIPGWGGTQRLPRLVGKGRALEMILSGDPISAETAFGWGLVNAVGEDALAEALALTSRIIRHVPGAVAAAKDAVAVGEAAGIQHGMRHEAELVGQRCNTPEQREAVEAFLHRRKPHPEDQR</sequence>
<dbReference type="PROSITE" id="PS00166">
    <property type="entry name" value="ENOYL_COA_HYDRATASE"/>
    <property type="match status" value="1"/>
</dbReference>
<evidence type="ECO:0000256" key="4">
    <source>
        <dbReference type="ARBA" id="ARBA00023709"/>
    </source>
</evidence>
<keyword evidence="8" id="KW-1185">Reference proteome</keyword>
<dbReference type="InterPro" id="IPR018376">
    <property type="entry name" value="Enoyl-CoA_hyd/isom_CS"/>
</dbReference>
<evidence type="ECO:0000256" key="2">
    <source>
        <dbReference type="ARBA" id="ARBA00012076"/>
    </source>
</evidence>
<dbReference type="InterPro" id="IPR029045">
    <property type="entry name" value="ClpP/crotonase-like_dom_sf"/>
</dbReference>
<evidence type="ECO:0000313" key="8">
    <source>
        <dbReference type="Proteomes" id="UP000198398"/>
    </source>
</evidence>
<proteinExistence type="inferred from homology"/>
<dbReference type="Gene3D" id="3.90.226.10">
    <property type="entry name" value="2-enoyl-CoA Hydratase, Chain A, domain 1"/>
    <property type="match status" value="1"/>
</dbReference>
<dbReference type="Proteomes" id="UP000198398">
    <property type="component" value="Chromosome"/>
</dbReference>
<dbReference type="AlphaFoldDB" id="A0A220UDF3"/>
<reference evidence="8" key="1">
    <citation type="submission" date="2017-07" db="EMBL/GenBank/DDBJ databases">
        <title>Brachybacterium sp. VR2415.</title>
        <authorList>
            <person name="Tak E.J."/>
            <person name="Bae J.-W."/>
        </authorList>
    </citation>
    <scope>NUCLEOTIDE SEQUENCE [LARGE SCALE GENOMIC DNA]</scope>
    <source>
        <strain evidence="8">VR2415</strain>
    </source>
</reference>
<gene>
    <name evidence="7" type="ORF">CFK39_10825</name>
</gene>
<accession>A0A220UDF3</accession>
<organism evidence="7 8">
    <name type="scientific">Brachybacterium avium</name>
    <dbReference type="NCBI Taxonomy" id="2017485"/>
    <lineage>
        <taxon>Bacteria</taxon>
        <taxon>Bacillati</taxon>
        <taxon>Actinomycetota</taxon>
        <taxon>Actinomycetes</taxon>
        <taxon>Micrococcales</taxon>
        <taxon>Dermabacteraceae</taxon>
        <taxon>Brachybacterium</taxon>
    </lineage>
</organism>
<keyword evidence="3" id="KW-0456">Lyase</keyword>
<evidence type="ECO:0000256" key="3">
    <source>
        <dbReference type="ARBA" id="ARBA00023239"/>
    </source>
</evidence>
<dbReference type="EMBL" id="CP022316">
    <property type="protein sequence ID" value="ASK66228.1"/>
    <property type="molecule type" value="Genomic_DNA"/>
</dbReference>
<dbReference type="GO" id="GO:0006635">
    <property type="term" value="P:fatty acid beta-oxidation"/>
    <property type="evidence" value="ECO:0007669"/>
    <property type="project" value="TreeGrafter"/>
</dbReference>
<dbReference type="SUPFAM" id="SSF52096">
    <property type="entry name" value="ClpP/crotonase"/>
    <property type="match status" value="1"/>
</dbReference>
<protein>
    <recommendedName>
        <fullName evidence="2">enoyl-CoA hydratase</fullName>
        <ecNumber evidence="2">4.2.1.17</ecNumber>
    </recommendedName>
</protein>